<keyword evidence="6" id="KW-1003">Cell membrane</keyword>
<evidence type="ECO:0000313" key="7">
    <source>
        <dbReference type="EMBL" id="MEA5442859.1"/>
    </source>
</evidence>
<keyword evidence="8" id="KW-1185">Reference proteome</keyword>
<keyword evidence="3 6" id="KW-0812">Transmembrane</keyword>
<reference evidence="7 8" key="1">
    <citation type="submission" date="2023-12" db="EMBL/GenBank/DDBJ databases">
        <title>Baltic Sea Cyanobacteria.</title>
        <authorList>
            <person name="Delbaje E."/>
            <person name="Fewer D.P."/>
            <person name="Shishido T.K."/>
        </authorList>
    </citation>
    <scope>NUCLEOTIDE SEQUENCE [LARGE SCALE GENOMIC DNA]</scope>
    <source>
        <strain evidence="7 8">UHCC 0281</strain>
    </source>
</reference>
<accession>A0ABU5SWI3</accession>
<protein>
    <recommendedName>
        <fullName evidence="6">Probable membrane transporter protein</fullName>
    </recommendedName>
</protein>
<dbReference type="InterPro" id="IPR051598">
    <property type="entry name" value="TSUP/Inactive_protease-like"/>
</dbReference>
<evidence type="ECO:0000256" key="4">
    <source>
        <dbReference type="ARBA" id="ARBA00022989"/>
    </source>
</evidence>
<feature type="transmembrane region" description="Helical" evidence="6">
    <location>
        <begin position="48"/>
        <end position="67"/>
    </location>
</feature>
<evidence type="ECO:0000256" key="2">
    <source>
        <dbReference type="ARBA" id="ARBA00009142"/>
    </source>
</evidence>
<dbReference type="Pfam" id="PF01925">
    <property type="entry name" value="TauE"/>
    <property type="match status" value="1"/>
</dbReference>
<evidence type="ECO:0000313" key="8">
    <source>
        <dbReference type="Proteomes" id="UP001302329"/>
    </source>
</evidence>
<feature type="transmembrane region" description="Helical" evidence="6">
    <location>
        <begin position="12"/>
        <end position="41"/>
    </location>
</feature>
<dbReference type="EMBL" id="JAYGHY010000029">
    <property type="protein sequence ID" value="MEA5442859.1"/>
    <property type="molecule type" value="Genomic_DNA"/>
</dbReference>
<organism evidence="7 8">
    <name type="scientific">Cyanobium gracile UHCC 0281</name>
    <dbReference type="NCBI Taxonomy" id="3110309"/>
    <lineage>
        <taxon>Bacteria</taxon>
        <taxon>Bacillati</taxon>
        <taxon>Cyanobacteriota</taxon>
        <taxon>Cyanophyceae</taxon>
        <taxon>Synechococcales</taxon>
        <taxon>Prochlorococcaceae</taxon>
        <taxon>Cyanobium</taxon>
    </lineage>
</organism>
<gene>
    <name evidence="7" type="ORF">VB739_09875</name>
</gene>
<keyword evidence="4 6" id="KW-1133">Transmembrane helix</keyword>
<sequence length="269" mass="27082">MATSLIWSLLPLLPLGLVAGLLSGLLGIGGGLIFSPLLLLLGLTPHQALATSTLAIVPTTLGGTIAHGRSGKLTWRGGVAIAGGAALSAGLFSHLGQGLAGWQLLSLQAALYALLAGLVKPRSQLAPAREQEPRPLALALVGALAGVAAGLLGVGGGLVMVPVMVAGLGMPVHGAIRYSTVAVLASSCSASLAFLADGRANPLVALVLGGTAAVAAQWSASRLERVREERLVWMLRALTLVLAVDSGRRAVGLWFEAQGITLQKPGSSS</sequence>
<comment type="subcellular location">
    <subcellularLocation>
        <location evidence="6">Cell membrane</location>
        <topology evidence="6">Multi-pass membrane protein</topology>
    </subcellularLocation>
    <subcellularLocation>
        <location evidence="1">Membrane</location>
        <topology evidence="1">Multi-pass membrane protein</topology>
    </subcellularLocation>
</comment>
<dbReference type="Proteomes" id="UP001302329">
    <property type="component" value="Unassembled WGS sequence"/>
</dbReference>
<evidence type="ECO:0000256" key="5">
    <source>
        <dbReference type="ARBA" id="ARBA00023136"/>
    </source>
</evidence>
<comment type="similarity">
    <text evidence="2 6">Belongs to the 4-toluene sulfonate uptake permease (TSUP) (TC 2.A.102) family.</text>
</comment>
<feature type="transmembrane region" description="Helical" evidence="6">
    <location>
        <begin position="99"/>
        <end position="119"/>
    </location>
</feature>
<dbReference type="RefSeq" id="WP_323356899.1">
    <property type="nucleotide sequence ID" value="NZ_JAYGHY010000029.1"/>
</dbReference>
<evidence type="ECO:0000256" key="1">
    <source>
        <dbReference type="ARBA" id="ARBA00004141"/>
    </source>
</evidence>
<name>A0ABU5SWI3_9CYAN</name>
<keyword evidence="5 6" id="KW-0472">Membrane</keyword>
<feature type="transmembrane region" description="Helical" evidence="6">
    <location>
        <begin position="139"/>
        <end position="163"/>
    </location>
</feature>
<evidence type="ECO:0000256" key="3">
    <source>
        <dbReference type="ARBA" id="ARBA00022692"/>
    </source>
</evidence>
<evidence type="ECO:0000256" key="6">
    <source>
        <dbReference type="RuleBase" id="RU363041"/>
    </source>
</evidence>
<dbReference type="InterPro" id="IPR002781">
    <property type="entry name" value="TM_pro_TauE-like"/>
</dbReference>
<feature type="transmembrane region" description="Helical" evidence="6">
    <location>
        <begin position="202"/>
        <end position="220"/>
    </location>
</feature>
<dbReference type="PANTHER" id="PTHR43701">
    <property type="entry name" value="MEMBRANE TRANSPORTER PROTEIN MJ0441-RELATED"/>
    <property type="match status" value="1"/>
</dbReference>
<feature type="transmembrane region" description="Helical" evidence="6">
    <location>
        <begin position="175"/>
        <end position="196"/>
    </location>
</feature>
<feature type="transmembrane region" description="Helical" evidence="6">
    <location>
        <begin position="73"/>
        <end position="92"/>
    </location>
</feature>
<dbReference type="PANTHER" id="PTHR43701:SF2">
    <property type="entry name" value="MEMBRANE TRANSPORTER PROTEIN YJNA-RELATED"/>
    <property type="match status" value="1"/>
</dbReference>
<proteinExistence type="inferred from homology"/>
<comment type="caution">
    <text evidence="7">The sequence shown here is derived from an EMBL/GenBank/DDBJ whole genome shotgun (WGS) entry which is preliminary data.</text>
</comment>